<sequence>MRVLDGLNGVSCRSQLRESEQSFEPVTPLIHRLSSSPRRNISVGRAQMALLENVLEDDSTIHMLLNEKGAVMAVVASGLHVSRQKYIFGSLYCLTLKRRNMASYKASSAVVKGVFQIRV</sequence>
<dbReference type="EMBL" id="VSRR010007890">
    <property type="protein sequence ID" value="MPC47726.1"/>
    <property type="molecule type" value="Genomic_DNA"/>
</dbReference>
<accession>A0A5B7FQI5</accession>
<keyword evidence="2" id="KW-1185">Reference proteome</keyword>
<name>A0A5B7FQI5_PORTR</name>
<protein>
    <submittedName>
        <fullName evidence="1">Uncharacterized protein</fullName>
    </submittedName>
</protein>
<proteinExistence type="predicted"/>
<dbReference type="Proteomes" id="UP000324222">
    <property type="component" value="Unassembled WGS sequence"/>
</dbReference>
<gene>
    <name evidence="1" type="ORF">E2C01_041481</name>
</gene>
<comment type="caution">
    <text evidence="1">The sequence shown here is derived from an EMBL/GenBank/DDBJ whole genome shotgun (WGS) entry which is preliminary data.</text>
</comment>
<organism evidence="1 2">
    <name type="scientific">Portunus trituberculatus</name>
    <name type="common">Swimming crab</name>
    <name type="synonym">Neptunus trituberculatus</name>
    <dbReference type="NCBI Taxonomy" id="210409"/>
    <lineage>
        <taxon>Eukaryota</taxon>
        <taxon>Metazoa</taxon>
        <taxon>Ecdysozoa</taxon>
        <taxon>Arthropoda</taxon>
        <taxon>Crustacea</taxon>
        <taxon>Multicrustacea</taxon>
        <taxon>Malacostraca</taxon>
        <taxon>Eumalacostraca</taxon>
        <taxon>Eucarida</taxon>
        <taxon>Decapoda</taxon>
        <taxon>Pleocyemata</taxon>
        <taxon>Brachyura</taxon>
        <taxon>Eubrachyura</taxon>
        <taxon>Portunoidea</taxon>
        <taxon>Portunidae</taxon>
        <taxon>Portuninae</taxon>
        <taxon>Portunus</taxon>
    </lineage>
</organism>
<reference evidence="1 2" key="1">
    <citation type="submission" date="2019-05" db="EMBL/GenBank/DDBJ databases">
        <title>Another draft genome of Portunus trituberculatus and its Hox gene families provides insights of decapod evolution.</title>
        <authorList>
            <person name="Jeong J.-H."/>
            <person name="Song I."/>
            <person name="Kim S."/>
            <person name="Choi T."/>
            <person name="Kim D."/>
            <person name="Ryu S."/>
            <person name="Kim W."/>
        </authorList>
    </citation>
    <scope>NUCLEOTIDE SEQUENCE [LARGE SCALE GENOMIC DNA]</scope>
    <source>
        <tissue evidence="1">Muscle</tissue>
    </source>
</reference>
<dbReference type="AlphaFoldDB" id="A0A5B7FQI5"/>
<evidence type="ECO:0000313" key="2">
    <source>
        <dbReference type="Proteomes" id="UP000324222"/>
    </source>
</evidence>
<evidence type="ECO:0000313" key="1">
    <source>
        <dbReference type="EMBL" id="MPC47726.1"/>
    </source>
</evidence>